<proteinExistence type="predicted"/>
<evidence type="ECO:0000313" key="6">
    <source>
        <dbReference type="Proteomes" id="UP000544090"/>
    </source>
</evidence>
<evidence type="ECO:0000256" key="2">
    <source>
        <dbReference type="ARBA" id="ARBA00022643"/>
    </source>
</evidence>
<dbReference type="RefSeq" id="WP_168485493.1">
    <property type="nucleotide sequence ID" value="NZ_JAAZSQ010000004.1"/>
</dbReference>
<evidence type="ECO:0000313" key="5">
    <source>
        <dbReference type="EMBL" id="NKX54143.1"/>
    </source>
</evidence>
<dbReference type="PANTHER" id="PTHR43408:SF2">
    <property type="entry name" value="FMN REDUCTASE (NADPH)"/>
    <property type="match status" value="1"/>
</dbReference>
<dbReference type="Pfam" id="PF03358">
    <property type="entry name" value="FMN_red"/>
    <property type="match status" value="1"/>
</dbReference>
<dbReference type="Gene3D" id="3.40.50.360">
    <property type="match status" value="1"/>
</dbReference>
<feature type="domain" description="NADPH-dependent FMN reductase-like" evidence="4">
    <location>
        <begin position="14"/>
        <end position="157"/>
    </location>
</feature>
<name>A0A7X6K603_9MICC</name>
<evidence type="ECO:0000256" key="1">
    <source>
        <dbReference type="ARBA" id="ARBA00022630"/>
    </source>
</evidence>
<dbReference type="InterPro" id="IPR029039">
    <property type="entry name" value="Flavoprotein-like_sf"/>
</dbReference>
<dbReference type="EMBL" id="JAAZSQ010000004">
    <property type="protein sequence ID" value="NKX54143.1"/>
    <property type="molecule type" value="Genomic_DNA"/>
</dbReference>
<evidence type="ECO:0000256" key="3">
    <source>
        <dbReference type="ARBA" id="ARBA00023002"/>
    </source>
</evidence>
<dbReference type="AlphaFoldDB" id="A0A7X6K603"/>
<comment type="caution">
    <text evidence="5">The sequence shown here is derived from an EMBL/GenBank/DDBJ whole genome shotgun (WGS) entry which is preliminary data.</text>
</comment>
<dbReference type="Proteomes" id="UP000544090">
    <property type="component" value="Unassembled WGS sequence"/>
</dbReference>
<reference evidence="5 6" key="1">
    <citation type="submission" date="2020-04" db="EMBL/GenBank/DDBJ databases">
        <title>Arthrobacter sp. nov.</title>
        <authorList>
            <person name="Liu S."/>
        </authorList>
    </citation>
    <scope>NUCLEOTIDE SEQUENCE [LARGE SCALE GENOMIC DNA]</scope>
    <source>
        <strain evidence="5 6">E918</strain>
    </source>
</reference>
<gene>
    <name evidence="5" type="ORF">HGG74_06210</name>
</gene>
<protein>
    <submittedName>
        <fullName evidence="5">FMN reductase</fullName>
    </submittedName>
</protein>
<dbReference type="GO" id="GO:0016491">
    <property type="term" value="F:oxidoreductase activity"/>
    <property type="evidence" value="ECO:0007669"/>
    <property type="project" value="UniProtKB-KW"/>
</dbReference>
<dbReference type="InterPro" id="IPR051814">
    <property type="entry name" value="NAD(P)H-dep_FMN_reductase"/>
</dbReference>
<evidence type="ECO:0000259" key="4">
    <source>
        <dbReference type="Pfam" id="PF03358"/>
    </source>
</evidence>
<keyword evidence="6" id="KW-1185">Reference proteome</keyword>
<organism evidence="5 6">
    <name type="scientific">Arthrobacter mobilis</name>
    <dbReference type="NCBI Taxonomy" id="2724944"/>
    <lineage>
        <taxon>Bacteria</taxon>
        <taxon>Bacillati</taxon>
        <taxon>Actinomycetota</taxon>
        <taxon>Actinomycetes</taxon>
        <taxon>Micrococcales</taxon>
        <taxon>Micrococcaceae</taxon>
        <taxon>Arthrobacter</taxon>
    </lineage>
</organism>
<dbReference type="InterPro" id="IPR005025">
    <property type="entry name" value="FMN_Rdtase-like_dom"/>
</dbReference>
<accession>A0A7X6K603</accession>
<sequence length="184" mass="19256">MASAGAPAGAGSLRVATLDGSYFPPSATTMLLELAVRELGRHRPVSREEISVAELGPGFTSALSREELAPAVLGRLRAFETADAVIAGSPVHQGSYSGLFKHFVDFVEPGAVAETPVLLVASGGSDRHLLMIDHQLRPLFAALQAFVVPAAVFASAGDFDGLVLVNNGLNRRMNRAVAGLLRLL</sequence>
<keyword evidence="1" id="KW-0285">Flavoprotein</keyword>
<keyword evidence="2" id="KW-0288">FMN</keyword>
<dbReference type="PANTHER" id="PTHR43408">
    <property type="entry name" value="FMN REDUCTASE (NADPH)"/>
    <property type="match status" value="1"/>
</dbReference>
<keyword evidence="3" id="KW-0560">Oxidoreductase</keyword>
<dbReference type="SUPFAM" id="SSF52218">
    <property type="entry name" value="Flavoproteins"/>
    <property type="match status" value="1"/>
</dbReference>